<reference evidence="3 4" key="1">
    <citation type="submission" date="2023-01" db="EMBL/GenBank/DDBJ databases">
        <title>Analysis of 21 Apiospora genomes using comparative genomics revels a genus with tremendous synthesis potential of carbohydrate active enzymes and secondary metabolites.</title>
        <authorList>
            <person name="Sorensen T."/>
        </authorList>
    </citation>
    <scope>NUCLEOTIDE SEQUENCE [LARGE SCALE GENOMIC DNA]</scope>
    <source>
        <strain evidence="3 4">CBS 135458</strain>
    </source>
</reference>
<evidence type="ECO:0000256" key="1">
    <source>
        <dbReference type="SAM" id="MobiDB-lite"/>
    </source>
</evidence>
<keyword evidence="2" id="KW-1133">Transmembrane helix</keyword>
<evidence type="ECO:0000313" key="3">
    <source>
        <dbReference type="EMBL" id="KAK8070106.1"/>
    </source>
</evidence>
<protein>
    <recommendedName>
        <fullName evidence="5">Integral membrane protein</fullName>
    </recommendedName>
</protein>
<feature type="transmembrane region" description="Helical" evidence="2">
    <location>
        <begin position="137"/>
        <end position="155"/>
    </location>
</feature>
<gene>
    <name evidence="3" type="ORF">PG994_006722</name>
</gene>
<evidence type="ECO:0008006" key="5">
    <source>
        <dbReference type="Google" id="ProtNLM"/>
    </source>
</evidence>
<keyword evidence="2" id="KW-0812">Transmembrane</keyword>
<dbReference type="EMBL" id="JAQQWL010000006">
    <property type="protein sequence ID" value="KAK8070106.1"/>
    <property type="molecule type" value="Genomic_DNA"/>
</dbReference>
<organism evidence="3 4">
    <name type="scientific">Apiospora phragmitis</name>
    <dbReference type="NCBI Taxonomy" id="2905665"/>
    <lineage>
        <taxon>Eukaryota</taxon>
        <taxon>Fungi</taxon>
        <taxon>Dikarya</taxon>
        <taxon>Ascomycota</taxon>
        <taxon>Pezizomycotina</taxon>
        <taxon>Sordariomycetes</taxon>
        <taxon>Xylariomycetidae</taxon>
        <taxon>Amphisphaeriales</taxon>
        <taxon>Apiosporaceae</taxon>
        <taxon>Apiospora</taxon>
    </lineage>
</organism>
<sequence length="207" mass="22774">MHHHSEKRSFLSSPPKTPQTDGDDDDDDDSGDGSGDEQQGRKGRRTWQWWPTWHELTTHYFREIGFLACLSQFAGATVFWISAFAGLSPILNALSTPAANGVFWLPQVVGGTGFIVSGGLFMLEVQPSWHRPAPRVLGWHIGLWNLVGVLGFAVGEGGEGVEYASTLATFIGSWAFLIGSVIQWYESLEKYPAVLRKSTSTIPHVDV</sequence>
<keyword evidence="4" id="KW-1185">Reference proteome</keyword>
<comment type="caution">
    <text evidence="3">The sequence shown here is derived from an EMBL/GenBank/DDBJ whole genome shotgun (WGS) entry which is preliminary data.</text>
</comment>
<name>A0ABR1VFV7_9PEZI</name>
<feature type="transmembrane region" description="Helical" evidence="2">
    <location>
        <begin position="103"/>
        <end position="125"/>
    </location>
</feature>
<proteinExistence type="predicted"/>
<keyword evidence="2" id="KW-0472">Membrane</keyword>
<feature type="transmembrane region" description="Helical" evidence="2">
    <location>
        <begin position="167"/>
        <end position="185"/>
    </location>
</feature>
<feature type="compositionally biased region" description="Acidic residues" evidence="1">
    <location>
        <begin position="21"/>
        <end position="35"/>
    </location>
</feature>
<dbReference type="GeneID" id="92091194"/>
<feature type="compositionally biased region" description="Polar residues" evidence="1">
    <location>
        <begin position="10"/>
        <end position="20"/>
    </location>
</feature>
<feature type="region of interest" description="Disordered" evidence="1">
    <location>
        <begin position="1"/>
        <end position="44"/>
    </location>
</feature>
<evidence type="ECO:0000313" key="4">
    <source>
        <dbReference type="Proteomes" id="UP001480595"/>
    </source>
</evidence>
<evidence type="ECO:0000256" key="2">
    <source>
        <dbReference type="SAM" id="Phobius"/>
    </source>
</evidence>
<dbReference type="Proteomes" id="UP001480595">
    <property type="component" value="Unassembled WGS sequence"/>
</dbReference>
<accession>A0ABR1VFV7</accession>
<dbReference type="RefSeq" id="XP_066717400.1">
    <property type="nucleotide sequence ID" value="XM_066858131.1"/>
</dbReference>
<feature type="transmembrane region" description="Helical" evidence="2">
    <location>
        <begin position="64"/>
        <end position="91"/>
    </location>
</feature>